<dbReference type="AlphaFoldDB" id="R3WD47"/>
<dbReference type="InterPro" id="IPR046078">
    <property type="entry name" value="DUF6096"/>
</dbReference>
<dbReference type="eggNOG" id="ENOG5032VG5">
    <property type="taxonomic scope" value="Bacteria"/>
</dbReference>
<dbReference type="Pfam" id="PF19591">
    <property type="entry name" value="DUF6096"/>
    <property type="match status" value="1"/>
</dbReference>
<organism evidence="2 3">
    <name type="scientific">Enterococcus caccae ATCC BAA-1240</name>
    <dbReference type="NCBI Taxonomy" id="1158612"/>
    <lineage>
        <taxon>Bacteria</taxon>
        <taxon>Bacillati</taxon>
        <taxon>Bacillota</taxon>
        <taxon>Bacilli</taxon>
        <taxon>Lactobacillales</taxon>
        <taxon>Enterococcaceae</taxon>
        <taxon>Enterococcus</taxon>
    </lineage>
</organism>
<evidence type="ECO:0000256" key="1">
    <source>
        <dbReference type="SAM" id="MobiDB-lite"/>
    </source>
</evidence>
<dbReference type="EMBL" id="AJAU01000017">
    <property type="protein sequence ID" value="EOL45821.1"/>
    <property type="molecule type" value="Genomic_DNA"/>
</dbReference>
<evidence type="ECO:0000313" key="2">
    <source>
        <dbReference type="EMBL" id="EOL45821.1"/>
    </source>
</evidence>
<accession>R3WD47</accession>
<keyword evidence="3" id="KW-1185">Reference proteome</keyword>
<evidence type="ECO:0000313" key="3">
    <source>
        <dbReference type="Proteomes" id="UP000013840"/>
    </source>
</evidence>
<dbReference type="STRING" id="317735.RU98_GL002162"/>
<gene>
    <name evidence="2" type="ORF">UC7_01618</name>
</gene>
<evidence type="ECO:0008006" key="4">
    <source>
        <dbReference type="Google" id="ProtNLM"/>
    </source>
</evidence>
<dbReference type="RefSeq" id="WP_010771745.1">
    <property type="nucleotide sequence ID" value="NZ_KB946333.1"/>
</dbReference>
<proteinExistence type="predicted"/>
<feature type="region of interest" description="Disordered" evidence="1">
    <location>
        <begin position="109"/>
        <end position="138"/>
    </location>
</feature>
<sequence>MGSIINTKSIEFGGKTLLLRLDAKTIVNVEKRLGKSMLSLFITNGGMNFPTLGELLLVLQAANTTSGVKEADMYELYDNYLESGKSFMDLFEFVSDLLSDAGFLPKEKTKEAGLTDGESQDNNQALTDLEVEQEGELV</sequence>
<name>R3WD47_9ENTE</name>
<comment type="caution">
    <text evidence="2">The sequence shown here is derived from an EMBL/GenBank/DDBJ whole genome shotgun (WGS) entry which is preliminary data.</text>
</comment>
<dbReference type="PATRIC" id="fig|1158612.3.peg.1603"/>
<protein>
    <recommendedName>
        <fullName evidence="4">Phage protein</fullName>
    </recommendedName>
</protein>
<dbReference type="OrthoDB" id="2165354at2"/>
<reference evidence="2 3" key="1">
    <citation type="submission" date="2013-02" db="EMBL/GenBank/DDBJ databases">
        <title>The Genome Sequence of Enterococcus caccae BAA-1240.</title>
        <authorList>
            <consortium name="The Broad Institute Genome Sequencing Platform"/>
            <consortium name="The Broad Institute Genome Sequencing Center for Infectious Disease"/>
            <person name="Earl A.M."/>
            <person name="Gilmore M.S."/>
            <person name="Lebreton F."/>
            <person name="Walker B."/>
            <person name="Young S.K."/>
            <person name="Zeng Q."/>
            <person name="Gargeya S."/>
            <person name="Fitzgerald M."/>
            <person name="Haas B."/>
            <person name="Abouelleil A."/>
            <person name="Alvarado L."/>
            <person name="Arachchi H.M."/>
            <person name="Berlin A.M."/>
            <person name="Chapman S.B."/>
            <person name="Dewar J."/>
            <person name="Goldberg J."/>
            <person name="Griggs A."/>
            <person name="Gujja S."/>
            <person name="Hansen M."/>
            <person name="Howarth C."/>
            <person name="Imamovic A."/>
            <person name="Larimer J."/>
            <person name="McCowan C."/>
            <person name="Murphy C."/>
            <person name="Neiman D."/>
            <person name="Pearson M."/>
            <person name="Priest M."/>
            <person name="Roberts A."/>
            <person name="Saif S."/>
            <person name="Shea T."/>
            <person name="Sisk P."/>
            <person name="Sykes S."/>
            <person name="Wortman J."/>
            <person name="Nusbaum C."/>
            <person name="Birren B."/>
        </authorList>
    </citation>
    <scope>NUCLEOTIDE SEQUENCE [LARGE SCALE GENOMIC DNA]</scope>
    <source>
        <strain evidence="2 3">ATCC BAA-1240</strain>
    </source>
</reference>
<feature type="compositionally biased region" description="Acidic residues" evidence="1">
    <location>
        <begin position="129"/>
        <end position="138"/>
    </location>
</feature>
<dbReference type="Proteomes" id="UP000013840">
    <property type="component" value="Unassembled WGS sequence"/>
</dbReference>